<dbReference type="InterPro" id="IPR010987">
    <property type="entry name" value="Glutathione-S-Trfase_C-like"/>
</dbReference>
<dbReference type="PROSITE" id="PS50405">
    <property type="entry name" value="GST_CTER"/>
    <property type="match status" value="1"/>
</dbReference>
<evidence type="ECO:0000256" key="3">
    <source>
        <dbReference type="ARBA" id="ARBA00022679"/>
    </source>
</evidence>
<comment type="catalytic activity">
    <reaction evidence="4">
        <text>RX + glutathione = an S-substituted glutathione + a halide anion + H(+)</text>
        <dbReference type="Rhea" id="RHEA:16437"/>
        <dbReference type="ChEBI" id="CHEBI:15378"/>
        <dbReference type="ChEBI" id="CHEBI:16042"/>
        <dbReference type="ChEBI" id="CHEBI:17792"/>
        <dbReference type="ChEBI" id="CHEBI:57925"/>
        <dbReference type="ChEBI" id="CHEBI:90779"/>
        <dbReference type="EC" id="2.5.1.18"/>
    </reaction>
</comment>
<dbReference type="Pfam" id="PF00043">
    <property type="entry name" value="GST_C"/>
    <property type="match status" value="1"/>
</dbReference>
<evidence type="ECO:0000259" key="8">
    <source>
        <dbReference type="PROSITE" id="PS50405"/>
    </source>
</evidence>
<dbReference type="InterPro" id="IPR004045">
    <property type="entry name" value="Glutathione_S-Trfase_N"/>
</dbReference>
<evidence type="ECO:0000256" key="5">
    <source>
        <dbReference type="ARBA" id="ARBA00074965"/>
    </source>
</evidence>
<dbReference type="CDD" id="cd03058">
    <property type="entry name" value="GST_N_Tau"/>
    <property type="match status" value="1"/>
</dbReference>
<keyword evidence="10" id="KW-1185">Reference proteome</keyword>
<reference evidence="9" key="1">
    <citation type="journal article" date="2023" name="Nat. Commun.">
        <title>Diploid and tetraploid genomes of Acorus and the evolution of monocots.</title>
        <authorList>
            <person name="Ma L."/>
            <person name="Liu K.W."/>
            <person name="Li Z."/>
            <person name="Hsiao Y.Y."/>
            <person name="Qi Y."/>
            <person name="Fu T."/>
            <person name="Tang G.D."/>
            <person name="Zhang D."/>
            <person name="Sun W.H."/>
            <person name="Liu D.K."/>
            <person name="Li Y."/>
            <person name="Chen G.Z."/>
            <person name="Liu X.D."/>
            <person name="Liao X.Y."/>
            <person name="Jiang Y.T."/>
            <person name="Yu X."/>
            <person name="Hao Y."/>
            <person name="Huang J."/>
            <person name="Zhao X.W."/>
            <person name="Ke S."/>
            <person name="Chen Y.Y."/>
            <person name="Wu W.L."/>
            <person name="Hsu J.L."/>
            <person name="Lin Y.F."/>
            <person name="Huang M.D."/>
            <person name="Li C.Y."/>
            <person name="Huang L."/>
            <person name="Wang Z.W."/>
            <person name="Zhao X."/>
            <person name="Zhong W.Y."/>
            <person name="Peng D.H."/>
            <person name="Ahmad S."/>
            <person name="Lan S."/>
            <person name="Zhang J.S."/>
            <person name="Tsai W.C."/>
            <person name="Van de Peer Y."/>
            <person name="Liu Z.J."/>
        </authorList>
    </citation>
    <scope>NUCLEOTIDE SEQUENCE</scope>
    <source>
        <strain evidence="9">SCP</strain>
    </source>
</reference>
<dbReference type="GO" id="GO:0004364">
    <property type="term" value="F:glutathione transferase activity"/>
    <property type="evidence" value="ECO:0007669"/>
    <property type="project" value="UniProtKB-EC"/>
</dbReference>
<dbReference type="SFLD" id="SFLDG01152">
    <property type="entry name" value="Main.3:_Omega-_and_Tau-like"/>
    <property type="match status" value="1"/>
</dbReference>
<dbReference type="Gene3D" id="1.20.1050.10">
    <property type="match status" value="1"/>
</dbReference>
<evidence type="ECO:0000313" key="9">
    <source>
        <dbReference type="EMBL" id="KAK1278318.1"/>
    </source>
</evidence>
<reference evidence="9" key="2">
    <citation type="submission" date="2023-06" db="EMBL/GenBank/DDBJ databases">
        <authorList>
            <person name="Ma L."/>
            <person name="Liu K.-W."/>
            <person name="Li Z."/>
            <person name="Hsiao Y.-Y."/>
            <person name="Qi Y."/>
            <person name="Fu T."/>
            <person name="Tang G."/>
            <person name="Zhang D."/>
            <person name="Sun W.-H."/>
            <person name="Liu D.-K."/>
            <person name="Li Y."/>
            <person name="Chen G.-Z."/>
            <person name="Liu X.-D."/>
            <person name="Liao X.-Y."/>
            <person name="Jiang Y.-T."/>
            <person name="Yu X."/>
            <person name="Hao Y."/>
            <person name="Huang J."/>
            <person name="Zhao X.-W."/>
            <person name="Ke S."/>
            <person name="Chen Y.-Y."/>
            <person name="Wu W.-L."/>
            <person name="Hsu J.-L."/>
            <person name="Lin Y.-F."/>
            <person name="Huang M.-D."/>
            <person name="Li C.-Y."/>
            <person name="Huang L."/>
            <person name="Wang Z.-W."/>
            <person name="Zhao X."/>
            <person name="Zhong W.-Y."/>
            <person name="Peng D.-H."/>
            <person name="Ahmad S."/>
            <person name="Lan S."/>
            <person name="Zhang J.-S."/>
            <person name="Tsai W.-C."/>
            <person name="Van De Peer Y."/>
            <person name="Liu Z.-J."/>
        </authorList>
    </citation>
    <scope>NUCLEOTIDE SEQUENCE</scope>
    <source>
        <strain evidence="9">SCP</strain>
        <tissue evidence="9">Leaves</tissue>
    </source>
</reference>
<dbReference type="FunFam" id="1.20.1050.10:FF:000018">
    <property type="entry name" value="Glutathione S-transferase U20"/>
    <property type="match status" value="1"/>
</dbReference>
<dbReference type="GO" id="GO:0005737">
    <property type="term" value="C:cytoplasm"/>
    <property type="evidence" value="ECO:0007669"/>
    <property type="project" value="TreeGrafter"/>
</dbReference>
<feature type="domain" description="GST C-terminal" evidence="8">
    <location>
        <begin position="92"/>
        <end position="222"/>
    </location>
</feature>
<dbReference type="CDD" id="cd03185">
    <property type="entry name" value="GST_C_Tau"/>
    <property type="match status" value="1"/>
</dbReference>
<dbReference type="PANTHER" id="PTHR11260:SF781">
    <property type="entry name" value="GLUTATHIONE S-TRANSFERASE U19"/>
    <property type="match status" value="1"/>
</dbReference>
<protein>
    <recommendedName>
        <fullName evidence="5">Probable glutathione S-transferase GSTU1</fullName>
        <ecNumber evidence="2">2.5.1.18</ecNumber>
    </recommendedName>
</protein>
<accession>A0AAV9BQM8</accession>
<evidence type="ECO:0000259" key="7">
    <source>
        <dbReference type="PROSITE" id="PS50404"/>
    </source>
</evidence>
<dbReference type="InterPro" id="IPR040079">
    <property type="entry name" value="Glutathione_S-Trfase"/>
</dbReference>
<dbReference type="InterPro" id="IPR004046">
    <property type="entry name" value="GST_C"/>
</dbReference>
<dbReference type="InterPro" id="IPR045073">
    <property type="entry name" value="Omega/Tau-like"/>
</dbReference>
<evidence type="ECO:0000256" key="2">
    <source>
        <dbReference type="ARBA" id="ARBA00012452"/>
    </source>
</evidence>
<evidence type="ECO:0000256" key="4">
    <source>
        <dbReference type="ARBA" id="ARBA00047960"/>
    </source>
</evidence>
<dbReference type="EC" id="2.5.1.18" evidence="2"/>
<dbReference type="FunFam" id="3.40.30.10:FF:000014">
    <property type="entry name" value="Tau class glutathione S-transferase"/>
    <property type="match status" value="1"/>
</dbReference>
<dbReference type="SFLD" id="SFLDS00019">
    <property type="entry name" value="Glutathione_Transferase_(cytos"/>
    <property type="match status" value="1"/>
</dbReference>
<dbReference type="Proteomes" id="UP001179952">
    <property type="component" value="Unassembled WGS sequence"/>
</dbReference>
<dbReference type="SUPFAM" id="SSF47616">
    <property type="entry name" value="GST C-terminal domain-like"/>
    <property type="match status" value="1"/>
</dbReference>
<comment type="caution">
    <text evidence="9">The sequence shown here is derived from an EMBL/GenBank/DDBJ whole genome shotgun (WGS) entry which is preliminary data.</text>
</comment>
<dbReference type="InterPro" id="IPR045074">
    <property type="entry name" value="GST_C_Tau"/>
</dbReference>
<dbReference type="EMBL" id="JAUJYN010000002">
    <property type="protein sequence ID" value="KAK1278318.1"/>
    <property type="molecule type" value="Genomic_DNA"/>
</dbReference>
<dbReference type="Pfam" id="PF02798">
    <property type="entry name" value="GST_N"/>
    <property type="match status" value="1"/>
</dbReference>
<dbReference type="InterPro" id="IPR036249">
    <property type="entry name" value="Thioredoxin-like_sf"/>
</dbReference>
<evidence type="ECO:0000313" key="10">
    <source>
        <dbReference type="Proteomes" id="UP001179952"/>
    </source>
</evidence>
<dbReference type="PROSITE" id="PS50404">
    <property type="entry name" value="GST_NTER"/>
    <property type="match status" value="1"/>
</dbReference>
<dbReference type="SUPFAM" id="SSF52833">
    <property type="entry name" value="Thioredoxin-like"/>
    <property type="match status" value="1"/>
</dbReference>
<dbReference type="PANTHER" id="PTHR11260">
    <property type="entry name" value="GLUTATHIONE S-TRANSFERASE, GST, SUPERFAMILY, GST DOMAIN CONTAINING"/>
    <property type="match status" value="1"/>
</dbReference>
<dbReference type="InterPro" id="IPR036282">
    <property type="entry name" value="Glutathione-S-Trfase_C_sf"/>
</dbReference>
<proteinExistence type="inferred from homology"/>
<dbReference type="GO" id="GO:0006749">
    <property type="term" value="P:glutathione metabolic process"/>
    <property type="evidence" value="ECO:0007669"/>
    <property type="project" value="InterPro"/>
</dbReference>
<name>A0AAV9BQM8_ACOGR</name>
<dbReference type="AlphaFoldDB" id="A0AAV9BQM8"/>
<keyword evidence="3" id="KW-0808">Transferase</keyword>
<dbReference type="Gene3D" id="3.40.30.10">
    <property type="entry name" value="Glutaredoxin"/>
    <property type="match status" value="1"/>
</dbReference>
<dbReference type="SFLD" id="SFLDG00358">
    <property type="entry name" value="Main_(cytGST)"/>
    <property type="match status" value="1"/>
</dbReference>
<evidence type="ECO:0000256" key="1">
    <source>
        <dbReference type="ARBA" id="ARBA00003701"/>
    </source>
</evidence>
<evidence type="ECO:0000256" key="6">
    <source>
        <dbReference type="RuleBase" id="RU003494"/>
    </source>
</evidence>
<sequence>MEGEIILLDFRFSPFAARARIALAEKGVQYKLMEEDILVQKSQFLIDSNPVHKKVPVLIHDGKPVCESLVIVEYIDEVWGGSRPPLMPPKEDPLRRANARFWADFVDKKVYEGGMNLWRCKGEAEMEKAKEDYISNLKLLEGELGDAPFFGGDALGFVDVALVPFTNVFYTMKRVGGFSVEGECPALAAWAERCKRRESVAKSVAEPVEVYEFLMSLKKKHGV</sequence>
<gene>
    <name evidence="9" type="ORF">QJS04_geneDACA014785</name>
</gene>
<comment type="function">
    <text evidence="1">Conjugation of reduced glutathione to a wide number of exogenous and endogenous hydrophobic electrophiles.</text>
</comment>
<organism evidence="9 10">
    <name type="scientific">Acorus gramineus</name>
    <name type="common">Dwarf sweet flag</name>
    <dbReference type="NCBI Taxonomy" id="55184"/>
    <lineage>
        <taxon>Eukaryota</taxon>
        <taxon>Viridiplantae</taxon>
        <taxon>Streptophyta</taxon>
        <taxon>Embryophyta</taxon>
        <taxon>Tracheophyta</taxon>
        <taxon>Spermatophyta</taxon>
        <taxon>Magnoliopsida</taxon>
        <taxon>Liliopsida</taxon>
        <taxon>Acoraceae</taxon>
        <taxon>Acorus</taxon>
    </lineage>
</organism>
<feature type="domain" description="GST N-terminal" evidence="7">
    <location>
        <begin position="3"/>
        <end position="83"/>
    </location>
</feature>
<comment type="similarity">
    <text evidence="6">Belongs to the GST superfamily.</text>
</comment>